<dbReference type="SUPFAM" id="SSF160631">
    <property type="entry name" value="SMI1/KNR4-like"/>
    <property type="match status" value="1"/>
</dbReference>
<organism evidence="2 3">
    <name type="scientific">Bacillus swezeyi</name>
    <dbReference type="NCBI Taxonomy" id="1925020"/>
    <lineage>
        <taxon>Bacteria</taxon>
        <taxon>Bacillati</taxon>
        <taxon>Bacillota</taxon>
        <taxon>Bacilli</taxon>
        <taxon>Bacillales</taxon>
        <taxon>Bacillaceae</taxon>
        <taxon>Bacillus</taxon>
    </lineage>
</organism>
<dbReference type="Pfam" id="PF14567">
    <property type="entry name" value="SUKH_5"/>
    <property type="match status" value="1"/>
</dbReference>
<reference evidence="2 3" key="1">
    <citation type="submission" date="2017-01" db="EMBL/GenBank/DDBJ databases">
        <title>Bacillus phylogenomics.</title>
        <authorList>
            <person name="Dunlap C."/>
        </authorList>
    </citation>
    <scope>NUCLEOTIDE SEQUENCE [LARGE SCALE GENOMIC DNA]</scope>
    <source>
        <strain evidence="2 3">NRRL B-41282</strain>
    </source>
</reference>
<dbReference type="OrthoDB" id="5880263at2"/>
<dbReference type="AlphaFoldDB" id="A0A1R1QIN8"/>
<dbReference type="EMBL" id="MTJL01000026">
    <property type="protein sequence ID" value="OMI04519.1"/>
    <property type="molecule type" value="Genomic_DNA"/>
</dbReference>
<dbReference type="SMART" id="SM00860">
    <property type="entry name" value="SMI1_KNR4"/>
    <property type="match status" value="1"/>
</dbReference>
<dbReference type="RefSeq" id="WP_076760653.1">
    <property type="nucleotide sequence ID" value="NZ_JARMMH010000020.1"/>
</dbReference>
<gene>
    <name evidence="2" type="ORF">BW143_13750</name>
</gene>
<proteinExistence type="predicted"/>
<evidence type="ECO:0000313" key="2">
    <source>
        <dbReference type="EMBL" id="OMI04519.1"/>
    </source>
</evidence>
<accession>A0A1R1RZN0</accession>
<feature type="domain" description="Knr4/Smi1-like" evidence="1">
    <location>
        <begin position="22"/>
        <end position="118"/>
    </location>
</feature>
<dbReference type="Gene3D" id="3.40.1580.10">
    <property type="entry name" value="SMI1/KNR4-like"/>
    <property type="match status" value="1"/>
</dbReference>
<evidence type="ECO:0000259" key="1">
    <source>
        <dbReference type="SMART" id="SM00860"/>
    </source>
</evidence>
<accession>A0A1R1QIN8</accession>
<comment type="caution">
    <text evidence="2">The sequence shown here is derived from an EMBL/GenBank/DDBJ whole genome shotgun (WGS) entry which is preliminary data.</text>
</comment>
<dbReference type="InterPro" id="IPR037883">
    <property type="entry name" value="Knr4/Smi1-like_sf"/>
</dbReference>
<keyword evidence="3" id="KW-1185">Reference proteome</keyword>
<dbReference type="Proteomes" id="UP000187367">
    <property type="component" value="Unassembled WGS sequence"/>
</dbReference>
<sequence length="136" mass="15472">MNYSKVEKFIKENAGEKDFTDGIDEEKISKIEQNLQVSIPESYKWFLRNYGSGGSFGIEILGHGLVSPKVVEFTKDYRELYDLPDHIVVIVDVDAFAYCLDTQKMDSGECPVVTWIYQSGYDHQKASKGIRKDYGG</sequence>
<evidence type="ECO:0000313" key="3">
    <source>
        <dbReference type="Proteomes" id="UP000187367"/>
    </source>
</evidence>
<name>A0A1R1QIN8_9BACI</name>
<protein>
    <recommendedName>
        <fullName evidence="1">Knr4/Smi1-like domain-containing protein</fullName>
    </recommendedName>
</protein>
<dbReference type="InterPro" id="IPR018958">
    <property type="entry name" value="Knr4/Smi1-like_dom"/>
</dbReference>